<comment type="caution">
    <text evidence="1">The sequence shown here is derived from an EMBL/GenBank/DDBJ whole genome shotgun (WGS) entry which is preliminary data.</text>
</comment>
<evidence type="ECO:0000313" key="1">
    <source>
        <dbReference type="EMBL" id="GIY82753.1"/>
    </source>
</evidence>
<accession>A0AAV4WKE5</accession>
<gene>
    <name evidence="1" type="primary">AVEN_48296_1</name>
    <name evidence="1" type="ORF">CDAR_608521</name>
</gene>
<proteinExistence type="predicted"/>
<organism evidence="1 2">
    <name type="scientific">Caerostris darwini</name>
    <dbReference type="NCBI Taxonomy" id="1538125"/>
    <lineage>
        <taxon>Eukaryota</taxon>
        <taxon>Metazoa</taxon>
        <taxon>Ecdysozoa</taxon>
        <taxon>Arthropoda</taxon>
        <taxon>Chelicerata</taxon>
        <taxon>Arachnida</taxon>
        <taxon>Araneae</taxon>
        <taxon>Araneomorphae</taxon>
        <taxon>Entelegynae</taxon>
        <taxon>Araneoidea</taxon>
        <taxon>Araneidae</taxon>
        <taxon>Caerostris</taxon>
    </lineage>
</organism>
<sequence>MTHLHPGFCESYAHGQLFPHKDVRVVGLGEAPLQLLQLRWREPGPVPLLLDGLVAAAAALALRAVHRGVRGAVQPVQDLQRTPRLPSAAVALQQPGLLLGAYEREGCNWL</sequence>
<dbReference type="AlphaFoldDB" id="A0AAV4WKE5"/>
<keyword evidence="2" id="KW-1185">Reference proteome</keyword>
<reference evidence="1 2" key="1">
    <citation type="submission" date="2021-06" db="EMBL/GenBank/DDBJ databases">
        <title>Caerostris darwini draft genome.</title>
        <authorList>
            <person name="Kono N."/>
            <person name="Arakawa K."/>
        </authorList>
    </citation>
    <scope>NUCLEOTIDE SEQUENCE [LARGE SCALE GENOMIC DNA]</scope>
</reference>
<evidence type="ECO:0000313" key="2">
    <source>
        <dbReference type="Proteomes" id="UP001054837"/>
    </source>
</evidence>
<dbReference type="EMBL" id="BPLQ01014740">
    <property type="protein sequence ID" value="GIY82753.1"/>
    <property type="molecule type" value="Genomic_DNA"/>
</dbReference>
<name>A0AAV4WKE5_9ARAC</name>
<protein>
    <submittedName>
        <fullName evidence="1">Uncharacterized protein</fullName>
    </submittedName>
</protein>
<dbReference type="Proteomes" id="UP001054837">
    <property type="component" value="Unassembled WGS sequence"/>
</dbReference>